<name>A0A8X6WDT5_TRICX</name>
<protein>
    <submittedName>
        <fullName evidence="1">Uncharacterized protein</fullName>
    </submittedName>
</protein>
<comment type="caution">
    <text evidence="1">The sequence shown here is derived from an EMBL/GenBank/DDBJ whole genome shotgun (WGS) entry which is preliminary data.</text>
</comment>
<evidence type="ECO:0000313" key="2">
    <source>
        <dbReference type="Proteomes" id="UP000887159"/>
    </source>
</evidence>
<evidence type="ECO:0000313" key="1">
    <source>
        <dbReference type="EMBL" id="GFY32376.1"/>
    </source>
</evidence>
<dbReference type="AlphaFoldDB" id="A0A8X6WDT5"/>
<gene>
    <name evidence="1" type="ORF">TNCV_3558841</name>
</gene>
<sequence>MHLDSAACLTRAHTLATIVVAVEKWFWLWTRGSLVMSSSPSATEDQLCRGTDACYICRSSKSLRWHGVEVWRGG</sequence>
<dbReference type="Proteomes" id="UP000887159">
    <property type="component" value="Unassembled WGS sequence"/>
</dbReference>
<accession>A0A8X6WDT5</accession>
<keyword evidence="2" id="KW-1185">Reference proteome</keyword>
<organism evidence="1 2">
    <name type="scientific">Trichonephila clavipes</name>
    <name type="common">Golden silk orbweaver</name>
    <name type="synonym">Nephila clavipes</name>
    <dbReference type="NCBI Taxonomy" id="2585209"/>
    <lineage>
        <taxon>Eukaryota</taxon>
        <taxon>Metazoa</taxon>
        <taxon>Ecdysozoa</taxon>
        <taxon>Arthropoda</taxon>
        <taxon>Chelicerata</taxon>
        <taxon>Arachnida</taxon>
        <taxon>Araneae</taxon>
        <taxon>Araneomorphae</taxon>
        <taxon>Entelegynae</taxon>
        <taxon>Araneoidea</taxon>
        <taxon>Nephilidae</taxon>
        <taxon>Trichonephila</taxon>
    </lineage>
</organism>
<reference evidence="1" key="1">
    <citation type="submission" date="2020-08" db="EMBL/GenBank/DDBJ databases">
        <title>Multicomponent nature underlies the extraordinary mechanical properties of spider dragline silk.</title>
        <authorList>
            <person name="Kono N."/>
            <person name="Nakamura H."/>
            <person name="Mori M."/>
            <person name="Yoshida Y."/>
            <person name="Ohtoshi R."/>
            <person name="Malay A.D."/>
            <person name="Moran D.A.P."/>
            <person name="Tomita M."/>
            <person name="Numata K."/>
            <person name="Arakawa K."/>
        </authorList>
    </citation>
    <scope>NUCLEOTIDE SEQUENCE</scope>
</reference>
<dbReference type="EMBL" id="BMAU01021402">
    <property type="protein sequence ID" value="GFY32376.1"/>
    <property type="molecule type" value="Genomic_DNA"/>
</dbReference>
<proteinExistence type="predicted"/>